<keyword evidence="2" id="KW-0238">DNA-binding</keyword>
<evidence type="ECO:0000259" key="1">
    <source>
        <dbReference type="Pfam" id="PF24292"/>
    </source>
</evidence>
<dbReference type="NCBIfam" id="NF045645">
    <property type="entry name" value="DVU_1557_fam"/>
    <property type="match status" value="1"/>
</dbReference>
<dbReference type="EMBL" id="CP120733">
    <property type="protein sequence ID" value="WFD12072.1"/>
    <property type="molecule type" value="Genomic_DNA"/>
</dbReference>
<dbReference type="InterPro" id="IPR054656">
    <property type="entry name" value="DVU_1557-like"/>
</dbReference>
<evidence type="ECO:0000313" key="3">
    <source>
        <dbReference type="Proteomes" id="UP001222800"/>
    </source>
</evidence>
<reference evidence="2 3" key="1">
    <citation type="submission" date="2023-03" db="EMBL/GenBank/DDBJ databases">
        <title>Complete genome sequence of Tepidibacter sp. SWIR-1, isolated from a deep-sea hydrothermal vent.</title>
        <authorList>
            <person name="Li X."/>
        </authorList>
    </citation>
    <scope>NUCLEOTIDE SEQUENCE [LARGE SCALE GENOMIC DNA]</scope>
    <source>
        <strain evidence="2 3">SWIR-1</strain>
    </source>
</reference>
<proteinExistence type="predicted"/>
<dbReference type="Pfam" id="PF24292">
    <property type="entry name" value="DUF7479"/>
    <property type="match status" value="1"/>
</dbReference>
<evidence type="ECO:0000313" key="2">
    <source>
        <dbReference type="EMBL" id="WFD12072.1"/>
    </source>
</evidence>
<sequence>MDTSNKNYNEEWICNKCSCPVKEGPVKAIYLSGDFEVELLKCPICKNVLVPEDLAIGKMLEVEKGLEDK</sequence>
<organism evidence="2 3">
    <name type="scientific">Tepidibacter hydrothermalis</name>
    <dbReference type="NCBI Taxonomy" id="3036126"/>
    <lineage>
        <taxon>Bacteria</taxon>
        <taxon>Bacillati</taxon>
        <taxon>Bacillota</taxon>
        <taxon>Clostridia</taxon>
        <taxon>Peptostreptococcales</taxon>
        <taxon>Peptostreptococcaceae</taxon>
        <taxon>Tepidibacter</taxon>
    </lineage>
</organism>
<feature type="domain" description="DUF7479" evidence="1">
    <location>
        <begin position="11"/>
        <end position="69"/>
    </location>
</feature>
<gene>
    <name evidence="2" type="ORF">P4S50_08330</name>
</gene>
<dbReference type="InterPro" id="IPR055902">
    <property type="entry name" value="DUF7479"/>
</dbReference>
<protein>
    <submittedName>
        <fullName evidence="2">DNA-binding protein</fullName>
    </submittedName>
</protein>
<keyword evidence="3" id="KW-1185">Reference proteome</keyword>
<name>A0ABY8EJS3_9FIRM</name>
<dbReference type="GO" id="GO:0003677">
    <property type="term" value="F:DNA binding"/>
    <property type="evidence" value="ECO:0007669"/>
    <property type="project" value="UniProtKB-KW"/>
</dbReference>
<dbReference type="RefSeq" id="WP_277734347.1">
    <property type="nucleotide sequence ID" value="NZ_CP120733.1"/>
</dbReference>
<dbReference type="Proteomes" id="UP001222800">
    <property type="component" value="Chromosome"/>
</dbReference>
<accession>A0ABY8EJS3</accession>